<dbReference type="EMBL" id="FQYO01000003">
    <property type="protein sequence ID" value="SHI90309.1"/>
    <property type="molecule type" value="Genomic_DNA"/>
</dbReference>
<evidence type="ECO:0000313" key="3">
    <source>
        <dbReference type="Proteomes" id="UP000184292"/>
    </source>
</evidence>
<evidence type="ECO:0000313" key="2">
    <source>
        <dbReference type="EMBL" id="SHI90309.1"/>
    </source>
</evidence>
<gene>
    <name evidence="2" type="ORF">SAMN05444417_2239</name>
</gene>
<sequence>MDELGALRPFLGDWQLVRRVRDGGDEARFEGSARLGADGWFVESGTWTSGSMAGLRGERRTHWAPLDAGIAVSFADGRPFHHVVPGTGEIAVRHDCAPDLYLGAYRFELPALWRLDWRVTGPRKDYRMTSTYRRA</sequence>
<dbReference type="AlphaFoldDB" id="A0A1M6EY42"/>
<dbReference type="InterPro" id="IPR045632">
    <property type="entry name" value="DUF6314"/>
</dbReference>
<dbReference type="RefSeq" id="WP_073329980.1">
    <property type="nucleotide sequence ID" value="NZ_FQYO01000003.1"/>
</dbReference>
<keyword evidence="3" id="KW-1185">Reference proteome</keyword>
<evidence type="ECO:0000259" key="1">
    <source>
        <dbReference type="Pfam" id="PF19834"/>
    </source>
</evidence>
<proteinExistence type="predicted"/>
<dbReference type="STRING" id="1447782.SAMN05444417_2239"/>
<organism evidence="2 3">
    <name type="scientific">Wenxinia saemankumensis</name>
    <dbReference type="NCBI Taxonomy" id="1447782"/>
    <lineage>
        <taxon>Bacteria</taxon>
        <taxon>Pseudomonadati</taxon>
        <taxon>Pseudomonadota</taxon>
        <taxon>Alphaproteobacteria</taxon>
        <taxon>Rhodobacterales</taxon>
        <taxon>Roseobacteraceae</taxon>
        <taxon>Wenxinia</taxon>
    </lineage>
</organism>
<accession>A0A1M6EY42</accession>
<reference evidence="2 3" key="1">
    <citation type="submission" date="2016-11" db="EMBL/GenBank/DDBJ databases">
        <authorList>
            <person name="Jaros S."/>
            <person name="Januszkiewicz K."/>
            <person name="Wedrychowicz H."/>
        </authorList>
    </citation>
    <scope>NUCLEOTIDE SEQUENCE [LARGE SCALE GENOMIC DNA]</scope>
    <source>
        <strain evidence="2 3">DSM 100565</strain>
    </source>
</reference>
<feature type="domain" description="DUF6314" evidence="1">
    <location>
        <begin position="10"/>
        <end position="134"/>
    </location>
</feature>
<protein>
    <recommendedName>
        <fullName evidence="1">DUF6314 domain-containing protein</fullName>
    </recommendedName>
</protein>
<dbReference type="Proteomes" id="UP000184292">
    <property type="component" value="Unassembled WGS sequence"/>
</dbReference>
<dbReference type="Pfam" id="PF19834">
    <property type="entry name" value="DUF6314"/>
    <property type="match status" value="1"/>
</dbReference>
<name>A0A1M6EY42_9RHOB</name>